<feature type="transmembrane region" description="Helical" evidence="1">
    <location>
        <begin position="69"/>
        <end position="90"/>
    </location>
</feature>
<keyword evidence="1" id="KW-1133">Transmembrane helix</keyword>
<reference evidence="2 3" key="1">
    <citation type="submission" date="2022-04" db="EMBL/GenBank/DDBJ databases">
        <title>Positive selection, recombination, and allopatry shape intraspecific diversity of widespread and dominant cyanobacteria.</title>
        <authorList>
            <person name="Wei J."/>
            <person name="Shu W."/>
            <person name="Hu C."/>
        </authorList>
    </citation>
    <scope>NUCLEOTIDE SEQUENCE [LARGE SCALE GENOMIC DNA]</scope>
    <source>
        <strain evidence="2 3">AS-A4</strain>
    </source>
</reference>
<dbReference type="InterPro" id="IPR052948">
    <property type="entry name" value="Low_temp-induced_all0457"/>
</dbReference>
<dbReference type="Proteomes" id="UP001476950">
    <property type="component" value="Unassembled WGS sequence"/>
</dbReference>
<organism evidence="2 3">
    <name type="scientific">Stenomitos frigidus AS-A4</name>
    <dbReference type="NCBI Taxonomy" id="2933935"/>
    <lineage>
        <taxon>Bacteria</taxon>
        <taxon>Bacillati</taxon>
        <taxon>Cyanobacteriota</taxon>
        <taxon>Cyanophyceae</taxon>
        <taxon>Leptolyngbyales</taxon>
        <taxon>Leptolyngbyaceae</taxon>
        <taxon>Stenomitos</taxon>
    </lineage>
</organism>
<evidence type="ECO:0000256" key="1">
    <source>
        <dbReference type="SAM" id="Phobius"/>
    </source>
</evidence>
<keyword evidence="3" id="KW-1185">Reference proteome</keyword>
<feature type="transmembrane region" description="Helical" evidence="1">
    <location>
        <begin position="102"/>
        <end position="122"/>
    </location>
</feature>
<evidence type="ECO:0000313" key="2">
    <source>
        <dbReference type="EMBL" id="MEP1061898.1"/>
    </source>
</evidence>
<sequence>MTPPNLKYAIGIFSNRRGAEQAIAELKNKGFPMHKLSVITKASGDDNSFNSQSVKLPSMTRAEGAKTGALTGSIGVGSLSLIVGLTSLLIPGVGQVLAVESLLTTFLGSGIAATAGGLYGALQGWLVPEEQANSYNESFNQGDSLLIIEAMEDELLSIETLLHRQGIQSWHIYDAP</sequence>
<keyword evidence="1" id="KW-0472">Membrane</keyword>
<accession>A0ABV0KRP3</accession>
<dbReference type="PANTHER" id="PTHR36109:SF2">
    <property type="entry name" value="MEMBRANE PROTEIN"/>
    <property type="match status" value="1"/>
</dbReference>
<dbReference type="RefSeq" id="WP_190450186.1">
    <property type="nucleotide sequence ID" value="NZ_JAMPLM010000047.1"/>
</dbReference>
<evidence type="ECO:0000313" key="3">
    <source>
        <dbReference type="Proteomes" id="UP001476950"/>
    </source>
</evidence>
<dbReference type="PANTHER" id="PTHR36109">
    <property type="entry name" value="MEMBRANE PROTEIN-RELATED"/>
    <property type="match status" value="1"/>
</dbReference>
<protein>
    <recommendedName>
        <fullName evidence="4">General stress protein 17M-like domain-containing protein</fullName>
    </recommendedName>
</protein>
<evidence type="ECO:0008006" key="4">
    <source>
        <dbReference type="Google" id="ProtNLM"/>
    </source>
</evidence>
<keyword evidence="1" id="KW-0812">Transmembrane</keyword>
<dbReference type="EMBL" id="JAMPLM010000047">
    <property type="protein sequence ID" value="MEP1061898.1"/>
    <property type="molecule type" value="Genomic_DNA"/>
</dbReference>
<gene>
    <name evidence="2" type="ORF">NDI38_26345</name>
</gene>
<name>A0ABV0KRP3_9CYAN</name>
<proteinExistence type="predicted"/>
<comment type="caution">
    <text evidence="2">The sequence shown here is derived from an EMBL/GenBank/DDBJ whole genome shotgun (WGS) entry which is preliminary data.</text>
</comment>